<proteinExistence type="predicted"/>
<dbReference type="EMBL" id="CP013235">
    <property type="protein sequence ID" value="AMP10311.1"/>
    <property type="molecule type" value="Genomic_DNA"/>
</dbReference>
<organism evidence="2 3">
    <name type="scientific">Collimonas arenae</name>
    <dbReference type="NCBI Taxonomy" id="279058"/>
    <lineage>
        <taxon>Bacteria</taxon>
        <taxon>Pseudomonadati</taxon>
        <taxon>Pseudomonadota</taxon>
        <taxon>Betaproteobacteria</taxon>
        <taxon>Burkholderiales</taxon>
        <taxon>Oxalobacteraceae</taxon>
        <taxon>Collimonas</taxon>
    </lineage>
</organism>
<evidence type="ECO:0000313" key="3">
    <source>
        <dbReference type="Proteomes" id="UP000071778"/>
    </source>
</evidence>
<name>A0A127QJS6_9BURK</name>
<evidence type="ECO:0000313" key="2">
    <source>
        <dbReference type="EMBL" id="AMP10311.1"/>
    </source>
</evidence>
<reference evidence="2 3" key="1">
    <citation type="submission" date="2015-11" db="EMBL/GenBank/DDBJ databases">
        <title>Exploring the genomic traits of fungus-feeding bacterial genus Collimonas.</title>
        <authorList>
            <person name="Song C."/>
            <person name="Schmidt R."/>
            <person name="de Jager V."/>
            <person name="Krzyzanowska D."/>
            <person name="Jongedijk E."/>
            <person name="Cankar K."/>
            <person name="Beekwilder J."/>
            <person name="van Veen A."/>
            <person name="de Boer W."/>
            <person name="van Veen J.A."/>
            <person name="Garbeva P."/>
        </authorList>
    </citation>
    <scope>NUCLEOTIDE SEQUENCE [LARGE SCALE GENOMIC DNA]</scope>
    <source>
        <strain evidence="2 3">Ter282</strain>
    </source>
</reference>
<keyword evidence="3" id="KW-1185">Reference proteome</keyword>
<dbReference type="PATRIC" id="fig|279058.17.peg.2811"/>
<dbReference type="Proteomes" id="UP000071778">
    <property type="component" value="Chromosome"/>
</dbReference>
<evidence type="ECO:0000256" key="1">
    <source>
        <dbReference type="SAM" id="MobiDB-lite"/>
    </source>
</evidence>
<gene>
    <name evidence="2" type="ORF">CAter282_2574</name>
</gene>
<protein>
    <submittedName>
        <fullName evidence="2">Uncharacterized protein</fullName>
    </submittedName>
</protein>
<feature type="region of interest" description="Disordered" evidence="1">
    <location>
        <begin position="1"/>
        <end position="37"/>
    </location>
</feature>
<sequence length="83" mass="9083">MNEAGAAAACDNLPACPEEDPADRQPTAKFDSSAGTTKKRNIDQIIRAGWTGVPSSLLLLRLLWTCHFFPRIGCGKWGYFSLQ</sequence>
<accession>A0A127QJS6</accession>
<dbReference type="AlphaFoldDB" id="A0A127QJS6"/>